<evidence type="ECO:0000313" key="3">
    <source>
        <dbReference type="Proteomes" id="UP001549146"/>
    </source>
</evidence>
<keyword evidence="3" id="KW-1185">Reference proteome</keyword>
<protein>
    <submittedName>
        <fullName evidence="2">Uncharacterized protein</fullName>
    </submittedName>
</protein>
<gene>
    <name evidence="2" type="ORF">ABID46_000835</name>
</gene>
<evidence type="ECO:0000313" key="2">
    <source>
        <dbReference type="EMBL" id="MET3731268.1"/>
    </source>
</evidence>
<dbReference type="EMBL" id="JBEPMO010000003">
    <property type="protein sequence ID" value="MET3731268.1"/>
    <property type="molecule type" value="Genomic_DNA"/>
</dbReference>
<keyword evidence="1" id="KW-0472">Membrane</keyword>
<reference evidence="2 3" key="1">
    <citation type="submission" date="2024-06" db="EMBL/GenBank/DDBJ databases">
        <title>Genomic Encyclopedia of Type Strains, Phase IV (KMG-IV): sequencing the most valuable type-strain genomes for metagenomic binning, comparative biology and taxonomic classification.</title>
        <authorList>
            <person name="Goeker M."/>
        </authorList>
    </citation>
    <scope>NUCLEOTIDE SEQUENCE [LARGE SCALE GENOMIC DNA]</scope>
    <source>
        <strain evidence="2 3">DSM 29388</strain>
    </source>
</reference>
<feature type="transmembrane region" description="Helical" evidence="1">
    <location>
        <begin position="99"/>
        <end position="119"/>
    </location>
</feature>
<keyword evidence="1" id="KW-0812">Transmembrane</keyword>
<dbReference type="Proteomes" id="UP001549146">
    <property type="component" value="Unassembled WGS sequence"/>
</dbReference>
<organism evidence="2 3">
    <name type="scientific">Moheibacter stercoris</name>
    <dbReference type="NCBI Taxonomy" id="1628251"/>
    <lineage>
        <taxon>Bacteria</taxon>
        <taxon>Pseudomonadati</taxon>
        <taxon>Bacteroidota</taxon>
        <taxon>Flavobacteriia</taxon>
        <taxon>Flavobacteriales</taxon>
        <taxon>Weeksellaceae</taxon>
        <taxon>Moheibacter</taxon>
    </lineage>
</organism>
<evidence type="ECO:0000256" key="1">
    <source>
        <dbReference type="SAM" id="Phobius"/>
    </source>
</evidence>
<name>A0ABV2LUT6_9FLAO</name>
<feature type="transmembrane region" description="Helical" evidence="1">
    <location>
        <begin position="7"/>
        <end position="27"/>
    </location>
</feature>
<accession>A0ABV2LUT6</accession>
<sequence length="126" mass="14626">MIKRSIWFHGLIAIMLVLIGGILFRGYRIWSTNDYLFKQHFDLDDSVMPEWYPFATLGLGLLSLIGIILVYFYRKIGVYMTIFGLFISVAMQPEVMVDGVLFSLFTLFVFIGYGLAVIIPHWKEFK</sequence>
<comment type="caution">
    <text evidence="2">The sequence shown here is derived from an EMBL/GenBank/DDBJ whole genome shotgun (WGS) entry which is preliminary data.</text>
</comment>
<feature type="transmembrane region" description="Helical" evidence="1">
    <location>
        <begin position="51"/>
        <end position="71"/>
    </location>
</feature>
<dbReference type="RefSeq" id="WP_354507368.1">
    <property type="nucleotide sequence ID" value="NZ_JBEPMO010000003.1"/>
</dbReference>
<proteinExistence type="predicted"/>
<keyword evidence="1" id="KW-1133">Transmembrane helix</keyword>